<name>A0ABU2WH43_9GAMM</name>
<organism evidence="9 10">
    <name type="scientific">Banduia mediterranea</name>
    <dbReference type="NCBI Taxonomy" id="3075609"/>
    <lineage>
        <taxon>Bacteria</taxon>
        <taxon>Pseudomonadati</taxon>
        <taxon>Pseudomonadota</taxon>
        <taxon>Gammaproteobacteria</taxon>
        <taxon>Nevskiales</taxon>
        <taxon>Algiphilaceae</taxon>
        <taxon>Banduia</taxon>
    </lineage>
</organism>
<dbReference type="SUPFAM" id="SSF55120">
    <property type="entry name" value="Pseudouridine synthase"/>
    <property type="match status" value="1"/>
</dbReference>
<accession>A0ABU2WH43</accession>
<evidence type="ECO:0000256" key="1">
    <source>
        <dbReference type="ARBA" id="ARBA00000385"/>
    </source>
</evidence>
<dbReference type="SUPFAM" id="SSF88697">
    <property type="entry name" value="PUA domain-like"/>
    <property type="match status" value="1"/>
</dbReference>
<keyword evidence="4 5" id="KW-0413">Isomerase</keyword>
<dbReference type="Gene3D" id="3.30.2350.10">
    <property type="entry name" value="Pseudouridine synthase"/>
    <property type="match status" value="1"/>
</dbReference>
<dbReference type="InterPro" id="IPR020103">
    <property type="entry name" value="PsdUridine_synth_cat_dom_sf"/>
</dbReference>
<dbReference type="Pfam" id="PF01509">
    <property type="entry name" value="TruB_N"/>
    <property type="match status" value="1"/>
</dbReference>
<dbReference type="InterPro" id="IPR032819">
    <property type="entry name" value="TruB_C"/>
</dbReference>
<dbReference type="Pfam" id="PF16198">
    <property type="entry name" value="TruB_C_2"/>
    <property type="match status" value="1"/>
</dbReference>
<dbReference type="Proteomes" id="UP001254608">
    <property type="component" value="Unassembled WGS sequence"/>
</dbReference>
<dbReference type="InterPro" id="IPR002501">
    <property type="entry name" value="PsdUridine_synth_N"/>
</dbReference>
<dbReference type="HAMAP" id="MF_01080">
    <property type="entry name" value="TruB_bact"/>
    <property type="match status" value="1"/>
</dbReference>
<evidence type="ECO:0000256" key="5">
    <source>
        <dbReference type="HAMAP-Rule" id="MF_01080"/>
    </source>
</evidence>
<evidence type="ECO:0000313" key="10">
    <source>
        <dbReference type="Proteomes" id="UP001254608"/>
    </source>
</evidence>
<dbReference type="Gene3D" id="2.30.130.10">
    <property type="entry name" value="PUA domain"/>
    <property type="match status" value="1"/>
</dbReference>
<dbReference type="InterPro" id="IPR036974">
    <property type="entry name" value="PUA_sf"/>
</dbReference>
<evidence type="ECO:0000313" key="9">
    <source>
        <dbReference type="EMBL" id="MDT0497192.1"/>
    </source>
</evidence>
<dbReference type="InterPro" id="IPR014780">
    <property type="entry name" value="tRNA_psdUridine_synth_TruB"/>
</dbReference>
<feature type="domain" description="tRNA pseudouridine synthase II TruB subfamily 1 C-terminal" evidence="7">
    <location>
        <begin position="245"/>
        <end position="299"/>
    </location>
</feature>
<proteinExistence type="inferred from homology"/>
<comment type="function">
    <text evidence="5">Responsible for synthesis of pseudouridine from uracil-55 in the psi GC loop of transfer RNAs.</text>
</comment>
<evidence type="ECO:0000259" key="8">
    <source>
        <dbReference type="Pfam" id="PF16198"/>
    </source>
</evidence>
<dbReference type="GO" id="GO:0160148">
    <property type="term" value="F:tRNA pseudouridine(55) synthase activity"/>
    <property type="evidence" value="ECO:0007669"/>
    <property type="project" value="UniProtKB-EC"/>
</dbReference>
<evidence type="ECO:0000259" key="7">
    <source>
        <dbReference type="Pfam" id="PF09157"/>
    </source>
</evidence>
<keyword evidence="3 5" id="KW-0819">tRNA processing</keyword>
<evidence type="ECO:0000256" key="4">
    <source>
        <dbReference type="ARBA" id="ARBA00023235"/>
    </source>
</evidence>
<dbReference type="PANTHER" id="PTHR13767">
    <property type="entry name" value="TRNA-PSEUDOURIDINE SYNTHASE"/>
    <property type="match status" value="1"/>
</dbReference>
<reference evidence="9 10" key="1">
    <citation type="submission" date="2023-09" db="EMBL/GenBank/DDBJ databases">
        <authorList>
            <person name="Rey-Velasco X."/>
        </authorList>
    </citation>
    <scope>NUCLEOTIDE SEQUENCE [LARGE SCALE GENOMIC DNA]</scope>
    <source>
        <strain evidence="9 10">W345</strain>
    </source>
</reference>
<keyword evidence="10" id="KW-1185">Reference proteome</keyword>
<dbReference type="EC" id="5.4.99.25" evidence="5"/>
<dbReference type="EMBL" id="JAVRIC010000008">
    <property type="protein sequence ID" value="MDT0497192.1"/>
    <property type="molecule type" value="Genomic_DNA"/>
</dbReference>
<evidence type="ECO:0000256" key="3">
    <source>
        <dbReference type="ARBA" id="ARBA00022694"/>
    </source>
</evidence>
<comment type="catalytic activity">
    <reaction evidence="1 5">
        <text>uridine(55) in tRNA = pseudouridine(55) in tRNA</text>
        <dbReference type="Rhea" id="RHEA:42532"/>
        <dbReference type="Rhea" id="RHEA-COMP:10101"/>
        <dbReference type="Rhea" id="RHEA-COMP:10102"/>
        <dbReference type="ChEBI" id="CHEBI:65314"/>
        <dbReference type="ChEBI" id="CHEBI:65315"/>
        <dbReference type="EC" id="5.4.99.25"/>
    </reaction>
</comment>
<dbReference type="Pfam" id="PF09157">
    <property type="entry name" value="TruB-C_2"/>
    <property type="match status" value="1"/>
</dbReference>
<gene>
    <name evidence="5 9" type="primary">truB</name>
    <name evidence="9" type="ORF">RM530_07410</name>
</gene>
<feature type="active site" description="Nucleophile" evidence="5">
    <location>
        <position position="48"/>
    </location>
</feature>
<comment type="caution">
    <text evidence="9">The sequence shown here is derived from an EMBL/GenBank/DDBJ whole genome shotgun (WGS) entry which is preliminary data.</text>
</comment>
<feature type="domain" description="tRNA pseudouridylate synthase B C-terminal" evidence="8">
    <location>
        <begin position="181"/>
        <end position="234"/>
    </location>
</feature>
<sequence>MARRKPGARDVHGILLLDKPTGMTSNGALQQVKRMYGAAKAGHTGSLDPLATGLLPICFGHATKLTTYLLESDKRYRVCAHMGSRTDTADSDGEIVERTDRIAGAEALRPAIAAMLGEIEQIPPMYSAIKHQGRRLYELARKGEAVERQPRTVTIHSMQLLSVAQSEFVLDVHCSKGTYIRVLVEDLARAAGTLAHVTMLRRTEVAPFSGEDMVGIAQLEQAASEGCEALDRLLVSPSAAFAGWPQLSVDADRAFYLSRGQAVRVAGAPKEGAVAVFGPDARLLGIAVIDADGLVAPRRWMS</sequence>
<dbReference type="NCBIfam" id="TIGR00431">
    <property type="entry name" value="TruB"/>
    <property type="match status" value="1"/>
</dbReference>
<dbReference type="CDD" id="cd21152">
    <property type="entry name" value="PUA_TruB_bacterial"/>
    <property type="match status" value="1"/>
</dbReference>
<feature type="domain" description="Pseudouridine synthase II N-terminal" evidence="6">
    <location>
        <begin position="33"/>
        <end position="180"/>
    </location>
</feature>
<evidence type="ECO:0000256" key="2">
    <source>
        <dbReference type="ARBA" id="ARBA00005642"/>
    </source>
</evidence>
<dbReference type="PANTHER" id="PTHR13767:SF2">
    <property type="entry name" value="PSEUDOURIDYLATE SYNTHASE TRUB1"/>
    <property type="match status" value="1"/>
</dbReference>
<comment type="similarity">
    <text evidence="2 5">Belongs to the pseudouridine synthase TruB family. Type 1 subfamily.</text>
</comment>
<dbReference type="RefSeq" id="WP_311364584.1">
    <property type="nucleotide sequence ID" value="NZ_JAVRIC010000008.1"/>
</dbReference>
<dbReference type="CDD" id="cd02573">
    <property type="entry name" value="PseudoU_synth_EcTruB"/>
    <property type="match status" value="1"/>
</dbReference>
<protein>
    <recommendedName>
        <fullName evidence="5">tRNA pseudouridine synthase B</fullName>
        <ecNumber evidence="5">5.4.99.25</ecNumber>
    </recommendedName>
    <alternativeName>
        <fullName evidence="5">tRNA pseudouridine(55) synthase</fullName>
        <shortName evidence="5">Psi55 synthase</shortName>
    </alternativeName>
    <alternativeName>
        <fullName evidence="5">tRNA pseudouridylate synthase</fullName>
    </alternativeName>
    <alternativeName>
        <fullName evidence="5">tRNA-uridine isomerase</fullName>
    </alternativeName>
</protein>
<dbReference type="InterPro" id="IPR015947">
    <property type="entry name" value="PUA-like_sf"/>
</dbReference>
<dbReference type="InterPro" id="IPR015240">
    <property type="entry name" value="tRNA_sdUridine_synth_fam1_C"/>
</dbReference>
<evidence type="ECO:0000259" key="6">
    <source>
        <dbReference type="Pfam" id="PF01509"/>
    </source>
</evidence>